<gene>
    <name evidence="2" type="ORF">DFA_02704</name>
</gene>
<dbReference type="GeneID" id="14870933"/>
<evidence type="ECO:0000256" key="1">
    <source>
        <dbReference type="SAM" id="Phobius"/>
    </source>
</evidence>
<sequence>MQNDDNDYNNNRNNDICMNAILLLSYLLLTHCFVKDKSKIYTENELKSKLKKDLLLICQSLEIRSMTSQTKDTIINRIIKTQNDRFKPNPLCDYNKGSLEYSLPWPIISRILDVLILVAQSITHFWTNTNNQEWNVRCTHIAF</sequence>
<feature type="transmembrane region" description="Helical" evidence="1">
    <location>
        <begin position="16"/>
        <end position="34"/>
    </location>
</feature>
<protein>
    <submittedName>
        <fullName evidence="2">Uncharacterized protein</fullName>
    </submittedName>
</protein>
<keyword evidence="1" id="KW-0472">Membrane</keyword>
<dbReference type="KEGG" id="dfa:DFA_02704"/>
<name>F4Q050_CACFS</name>
<organism evidence="2 3">
    <name type="scientific">Cavenderia fasciculata</name>
    <name type="common">Slime mold</name>
    <name type="synonym">Dictyostelium fasciculatum</name>
    <dbReference type="NCBI Taxonomy" id="261658"/>
    <lineage>
        <taxon>Eukaryota</taxon>
        <taxon>Amoebozoa</taxon>
        <taxon>Evosea</taxon>
        <taxon>Eumycetozoa</taxon>
        <taxon>Dictyostelia</taxon>
        <taxon>Acytosteliales</taxon>
        <taxon>Cavenderiaceae</taxon>
        <taxon>Cavenderia</taxon>
    </lineage>
</organism>
<dbReference type="EMBL" id="GL883017">
    <property type="protein sequence ID" value="EGG18964.1"/>
    <property type="molecule type" value="Genomic_DNA"/>
</dbReference>
<evidence type="ECO:0000313" key="2">
    <source>
        <dbReference type="EMBL" id="EGG18964.1"/>
    </source>
</evidence>
<dbReference type="RefSeq" id="XP_004357426.1">
    <property type="nucleotide sequence ID" value="XM_004357370.1"/>
</dbReference>
<dbReference type="Proteomes" id="UP000007797">
    <property type="component" value="Unassembled WGS sequence"/>
</dbReference>
<accession>F4Q050</accession>
<keyword evidence="1" id="KW-0812">Transmembrane</keyword>
<keyword evidence="3" id="KW-1185">Reference proteome</keyword>
<reference evidence="3" key="1">
    <citation type="journal article" date="2011" name="Genome Res.">
        <title>Phylogeny-wide analysis of social amoeba genomes highlights ancient origins for complex intercellular communication.</title>
        <authorList>
            <person name="Heidel A.J."/>
            <person name="Lawal H.M."/>
            <person name="Felder M."/>
            <person name="Schilde C."/>
            <person name="Helps N.R."/>
            <person name="Tunggal B."/>
            <person name="Rivero F."/>
            <person name="John U."/>
            <person name="Schleicher M."/>
            <person name="Eichinger L."/>
            <person name="Platzer M."/>
            <person name="Noegel A.A."/>
            <person name="Schaap P."/>
            <person name="Gloeckner G."/>
        </authorList>
    </citation>
    <scope>NUCLEOTIDE SEQUENCE [LARGE SCALE GENOMIC DNA]</scope>
    <source>
        <strain evidence="3">SH3</strain>
    </source>
</reference>
<keyword evidence="1" id="KW-1133">Transmembrane helix</keyword>
<evidence type="ECO:0000313" key="3">
    <source>
        <dbReference type="Proteomes" id="UP000007797"/>
    </source>
</evidence>
<dbReference type="AlphaFoldDB" id="F4Q050"/>
<proteinExistence type="predicted"/>